<sequence>MLGFNTLHNKARISNITNITKYRISNIENSNITTTDSATIVNNTIEKLKKVPGESGTTKRKKLEDVLNKTQDGEILDSWPKSTVDRRLKQTLNPSHHQTLDVSSMYP</sequence>
<evidence type="ECO:0000313" key="1">
    <source>
        <dbReference type="EMBL" id="KAK2708122.1"/>
    </source>
</evidence>
<accession>A0AA88HM84</accession>
<protein>
    <submittedName>
        <fullName evidence="1">Uncharacterized protein</fullName>
    </submittedName>
</protein>
<name>A0AA88HM84_ARTSF</name>
<organism evidence="1 2">
    <name type="scientific">Artemia franciscana</name>
    <name type="common">Brine shrimp</name>
    <name type="synonym">Artemia sanfranciscana</name>
    <dbReference type="NCBI Taxonomy" id="6661"/>
    <lineage>
        <taxon>Eukaryota</taxon>
        <taxon>Metazoa</taxon>
        <taxon>Ecdysozoa</taxon>
        <taxon>Arthropoda</taxon>
        <taxon>Crustacea</taxon>
        <taxon>Branchiopoda</taxon>
        <taxon>Anostraca</taxon>
        <taxon>Artemiidae</taxon>
        <taxon>Artemia</taxon>
    </lineage>
</organism>
<comment type="caution">
    <text evidence="1">The sequence shown here is derived from an EMBL/GenBank/DDBJ whole genome shotgun (WGS) entry which is preliminary data.</text>
</comment>
<reference evidence="1" key="1">
    <citation type="submission" date="2023-07" db="EMBL/GenBank/DDBJ databases">
        <title>Chromosome-level genome assembly of Artemia franciscana.</title>
        <authorList>
            <person name="Jo E."/>
        </authorList>
    </citation>
    <scope>NUCLEOTIDE SEQUENCE</scope>
    <source>
        <tissue evidence="1">Whole body</tissue>
    </source>
</reference>
<proteinExistence type="predicted"/>
<dbReference type="EMBL" id="JAVRJZ010000018">
    <property type="protein sequence ID" value="KAK2708122.1"/>
    <property type="molecule type" value="Genomic_DNA"/>
</dbReference>
<keyword evidence="2" id="KW-1185">Reference proteome</keyword>
<evidence type="ECO:0000313" key="2">
    <source>
        <dbReference type="Proteomes" id="UP001187531"/>
    </source>
</evidence>
<dbReference type="AlphaFoldDB" id="A0AA88HM84"/>
<gene>
    <name evidence="1" type="ORF">QYM36_013888</name>
</gene>
<dbReference type="Proteomes" id="UP001187531">
    <property type="component" value="Unassembled WGS sequence"/>
</dbReference>